<dbReference type="InterPro" id="IPR002818">
    <property type="entry name" value="DJ-1/PfpI"/>
</dbReference>
<dbReference type="Proteomes" id="UP000193061">
    <property type="component" value="Unassembled WGS sequence"/>
</dbReference>
<sequence length="290" mass="30762">MHDHTDLDTREEPTSINMTLPSAQTESFGFLLLPGHPMLPVSAAIDVLALANYVSGEPIYSWCTIGHRIHSARSMNGLNVQTDHLIEDAPPLINLVVGAGVDGHKQTSTEVSTWLRRLKAGGTSIGAVSTGSWVLAKAGLLEGKRCTIHWEDRAAFRETYPELEVTEAIFETDGPISTCSGGTAVVDLSLTFVAAAHGIDLANKVAEQVLHSETRSPSRTRALNQQLCSQRRTDHGARHRKPDAIAGHRRTSGIIAATSGPPVSHPSGAQPKAALSGMPVAANAIIGSPN</sequence>
<dbReference type="Gene3D" id="3.40.50.880">
    <property type="match status" value="1"/>
</dbReference>
<dbReference type="AlphaFoldDB" id="A0A1X6Z6B9"/>
<keyword evidence="3" id="KW-1185">Reference proteome</keyword>
<dbReference type="CDD" id="cd03136">
    <property type="entry name" value="GATase1_AraC_ArgR_like"/>
    <property type="match status" value="1"/>
</dbReference>
<dbReference type="EMBL" id="FWFX01000005">
    <property type="protein sequence ID" value="SLN42183.1"/>
    <property type="molecule type" value="Genomic_DNA"/>
</dbReference>
<dbReference type="GO" id="GO:0006355">
    <property type="term" value="P:regulation of DNA-templated transcription"/>
    <property type="evidence" value="ECO:0007669"/>
    <property type="project" value="TreeGrafter"/>
</dbReference>
<proteinExistence type="predicted"/>
<dbReference type="Pfam" id="PF01965">
    <property type="entry name" value="DJ-1_PfpI"/>
    <property type="match status" value="1"/>
</dbReference>
<evidence type="ECO:0000313" key="3">
    <source>
        <dbReference type="Proteomes" id="UP000193061"/>
    </source>
</evidence>
<name>A0A1X6Z6B9_9RHOB</name>
<protein>
    <submittedName>
        <fullName evidence="2">HTH-type transcriptional regulator CdhR</fullName>
    </submittedName>
</protein>
<gene>
    <name evidence="2" type="primary">cdhR_4</name>
    <name evidence="2" type="ORF">ROA7450_02048</name>
</gene>
<evidence type="ECO:0000313" key="2">
    <source>
        <dbReference type="EMBL" id="SLN42183.1"/>
    </source>
</evidence>
<dbReference type="SUPFAM" id="SSF52317">
    <property type="entry name" value="Class I glutamine amidotransferase-like"/>
    <property type="match status" value="1"/>
</dbReference>
<dbReference type="InterPro" id="IPR052158">
    <property type="entry name" value="INH-QAR"/>
</dbReference>
<dbReference type="PANTHER" id="PTHR43130:SF3">
    <property type="entry name" value="HTH-TYPE TRANSCRIPTIONAL REGULATOR RV1931C"/>
    <property type="match status" value="1"/>
</dbReference>
<evidence type="ECO:0000259" key="1">
    <source>
        <dbReference type="Pfam" id="PF01965"/>
    </source>
</evidence>
<accession>A0A1X6Z6B9</accession>
<dbReference type="InterPro" id="IPR029062">
    <property type="entry name" value="Class_I_gatase-like"/>
</dbReference>
<organism evidence="2 3">
    <name type="scientific">Roseovarius albus</name>
    <dbReference type="NCBI Taxonomy" id="1247867"/>
    <lineage>
        <taxon>Bacteria</taxon>
        <taxon>Pseudomonadati</taxon>
        <taxon>Pseudomonadota</taxon>
        <taxon>Alphaproteobacteria</taxon>
        <taxon>Rhodobacterales</taxon>
        <taxon>Roseobacteraceae</taxon>
        <taxon>Roseovarius</taxon>
    </lineage>
</organism>
<reference evidence="2 3" key="1">
    <citation type="submission" date="2017-03" db="EMBL/GenBank/DDBJ databases">
        <authorList>
            <person name="Afonso C.L."/>
            <person name="Miller P.J."/>
            <person name="Scott M.A."/>
            <person name="Spackman E."/>
            <person name="Goraichik I."/>
            <person name="Dimitrov K.M."/>
            <person name="Suarez D.L."/>
            <person name="Swayne D.E."/>
        </authorList>
    </citation>
    <scope>NUCLEOTIDE SEQUENCE [LARGE SCALE GENOMIC DNA]</scope>
    <source>
        <strain evidence="2 3">CECT 7450</strain>
    </source>
</reference>
<dbReference type="PANTHER" id="PTHR43130">
    <property type="entry name" value="ARAC-FAMILY TRANSCRIPTIONAL REGULATOR"/>
    <property type="match status" value="1"/>
</dbReference>
<feature type="domain" description="DJ-1/PfpI" evidence="1">
    <location>
        <begin position="71"/>
        <end position="194"/>
    </location>
</feature>